<dbReference type="CDD" id="cd04497">
    <property type="entry name" value="hPOT1_OB1_like"/>
    <property type="match status" value="1"/>
</dbReference>
<evidence type="ECO:0000259" key="2">
    <source>
        <dbReference type="SMART" id="SM00976"/>
    </source>
</evidence>
<feature type="compositionally biased region" description="Polar residues" evidence="1">
    <location>
        <begin position="547"/>
        <end position="556"/>
    </location>
</feature>
<dbReference type="STRING" id="1442369.A0A0D2HGN0"/>
<feature type="region of interest" description="Disordered" evidence="1">
    <location>
        <begin position="1079"/>
        <end position="1193"/>
    </location>
</feature>
<keyword evidence="4" id="KW-1185">Reference proteome</keyword>
<gene>
    <name evidence="3" type="ORF">Z518_00914</name>
</gene>
<dbReference type="GO" id="GO:0003677">
    <property type="term" value="F:DNA binding"/>
    <property type="evidence" value="ECO:0007669"/>
    <property type="project" value="InterPro"/>
</dbReference>
<organism evidence="3 4">
    <name type="scientific">Rhinocladiella mackenziei CBS 650.93</name>
    <dbReference type="NCBI Taxonomy" id="1442369"/>
    <lineage>
        <taxon>Eukaryota</taxon>
        <taxon>Fungi</taxon>
        <taxon>Dikarya</taxon>
        <taxon>Ascomycota</taxon>
        <taxon>Pezizomycotina</taxon>
        <taxon>Eurotiomycetes</taxon>
        <taxon>Chaetothyriomycetidae</taxon>
        <taxon>Chaetothyriales</taxon>
        <taxon>Herpotrichiellaceae</taxon>
        <taxon>Rhinocladiella</taxon>
    </lineage>
</organism>
<feature type="compositionally biased region" description="Polar residues" evidence="1">
    <location>
        <begin position="870"/>
        <end position="880"/>
    </location>
</feature>
<feature type="compositionally biased region" description="Basic and acidic residues" evidence="1">
    <location>
        <begin position="755"/>
        <end position="767"/>
    </location>
</feature>
<dbReference type="VEuPathDB" id="FungiDB:Z518_00914"/>
<name>A0A0D2HGN0_9EURO</name>
<feature type="region of interest" description="Disordered" evidence="1">
    <location>
        <begin position="535"/>
        <end position="558"/>
    </location>
</feature>
<dbReference type="EMBL" id="KN847475">
    <property type="protein sequence ID" value="KIX09833.1"/>
    <property type="molecule type" value="Genomic_DNA"/>
</dbReference>
<feature type="compositionally biased region" description="Polar residues" evidence="1">
    <location>
        <begin position="738"/>
        <end position="753"/>
    </location>
</feature>
<feature type="region of interest" description="Disordered" evidence="1">
    <location>
        <begin position="422"/>
        <end position="444"/>
    </location>
</feature>
<feature type="region of interest" description="Disordered" evidence="1">
    <location>
        <begin position="615"/>
        <end position="705"/>
    </location>
</feature>
<dbReference type="GeneID" id="25288985"/>
<dbReference type="InterPro" id="IPR011564">
    <property type="entry name" value="Telomer_end-bd_POT1/Cdc13"/>
</dbReference>
<dbReference type="Gene3D" id="2.40.50.140">
    <property type="entry name" value="Nucleic acid-binding proteins"/>
    <property type="match status" value="1"/>
</dbReference>
<dbReference type="RefSeq" id="XP_013276969.1">
    <property type="nucleotide sequence ID" value="XM_013421515.1"/>
</dbReference>
<dbReference type="Pfam" id="PF02765">
    <property type="entry name" value="POT1"/>
    <property type="match status" value="1"/>
</dbReference>
<dbReference type="GO" id="GO:0000723">
    <property type="term" value="P:telomere maintenance"/>
    <property type="evidence" value="ECO:0007669"/>
    <property type="project" value="InterPro"/>
</dbReference>
<feature type="compositionally biased region" description="Basic residues" evidence="1">
    <location>
        <begin position="631"/>
        <end position="649"/>
    </location>
</feature>
<dbReference type="OrthoDB" id="5363079at2759"/>
<dbReference type="SMART" id="SM00976">
    <property type="entry name" value="Telo_bind"/>
    <property type="match status" value="1"/>
</dbReference>
<feature type="compositionally biased region" description="Acidic residues" evidence="1">
    <location>
        <begin position="1133"/>
        <end position="1146"/>
    </location>
</feature>
<accession>A0A0D2HGN0</accession>
<feature type="region of interest" description="Disordered" evidence="1">
    <location>
        <begin position="457"/>
        <end position="481"/>
    </location>
</feature>
<dbReference type="GO" id="GO:0000781">
    <property type="term" value="C:chromosome, telomeric region"/>
    <property type="evidence" value="ECO:0007669"/>
    <property type="project" value="InterPro"/>
</dbReference>
<protein>
    <recommendedName>
        <fullName evidence="2">Telomeric single stranded DNA binding POT1/Cdc13 domain-containing protein</fullName>
    </recommendedName>
</protein>
<feature type="compositionally biased region" description="Low complexity" evidence="1">
    <location>
        <begin position="465"/>
        <end position="477"/>
    </location>
</feature>
<evidence type="ECO:0000313" key="3">
    <source>
        <dbReference type="EMBL" id="KIX09833.1"/>
    </source>
</evidence>
<feature type="domain" description="Telomeric single stranded DNA binding POT1/Cdc13" evidence="2">
    <location>
        <begin position="932"/>
        <end position="1074"/>
    </location>
</feature>
<proteinExistence type="predicted"/>
<dbReference type="SUPFAM" id="SSF50249">
    <property type="entry name" value="Nucleic acid-binding proteins"/>
    <property type="match status" value="1"/>
</dbReference>
<evidence type="ECO:0000256" key="1">
    <source>
        <dbReference type="SAM" id="MobiDB-lite"/>
    </source>
</evidence>
<feature type="compositionally biased region" description="Polar residues" evidence="1">
    <location>
        <begin position="827"/>
        <end position="858"/>
    </location>
</feature>
<reference evidence="3 4" key="1">
    <citation type="submission" date="2015-01" db="EMBL/GenBank/DDBJ databases">
        <title>The Genome Sequence of Rhinocladiella mackenzie CBS 650.93.</title>
        <authorList>
            <consortium name="The Broad Institute Genomics Platform"/>
            <person name="Cuomo C."/>
            <person name="de Hoog S."/>
            <person name="Gorbushina A."/>
            <person name="Stielow B."/>
            <person name="Teixiera M."/>
            <person name="Abouelleil A."/>
            <person name="Chapman S.B."/>
            <person name="Priest M."/>
            <person name="Young S.K."/>
            <person name="Wortman J."/>
            <person name="Nusbaum C."/>
            <person name="Birren B."/>
        </authorList>
    </citation>
    <scope>NUCLEOTIDE SEQUENCE [LARGE SCALE GENOMIC DNA]</scope>
    <source>
        <strain evidence="3 4">CBS 650.93</strain>
    </source>
</reference>
<dbReference type="HOGENOM" id="CLU_261220_0_0_1"/>
<dbReference type="InterPro" id="IPR012340">
    <property type="entry name" value="NA-bd_OB-fold"/>
</dbReference>
<dbReference type="AlphaFoldDB" id="A0A0D2HGN0"/>
<dbReference type="Proteomes" id="UP000053617">
    <property type="component" value="Unassembled WGS sequence"/>
</dbReference>
<sequence length="1225" mass="134301">MTTVAQQPLNRPSFEPSDRIPIAQLSPCPTASSSSYILANIALVWPYSSSTDTLALLLADTDIRLRKFKGQVKVVFRGGCAREVAKSHIGIGDLVKLALTGCEWKETGDAVSTPGKKIDWDLEYRARLVLQLLRDDKVTFTIDYTRNEPDSSALNGLTTLRGGRQDALPPLNGVVHPKANTILVPYLTPVKSAGNSFGGTFIDASLDLLAQDDGYVVGRGRKRTKFARHSGAWSLVDSDEEGLEEISTVVENGESTQQSPARSCQEIDLSSIRGHHATGGEQEEDLDKNSWAQAITAPPIVNLAKEQTTEASHPDSISETIQESAALPPVIMGPPQTPLRTNRLQISPDIGTHDLSKEDSEAATTPRLLPLTSPGLPLVSPLICRSDVEVGYFPQFEKNISQLDASGEKQVEIAVQGVAKEPTLDDGGSVNSDEPRVVSEETSTQRQEVIAVHENLQDTDEPDIAQPAQSPAPVSSSFERSIRSQLSNSILPEQWFPSREATISQEWSRTQKDPSLHTVVHKAAQIVEVEDDDLYGAPEDTAKGNDVPTTSTSLEQPRSPLDVLERFLQMSPVATVGRSFGSETLVASSPRATPHDDPSANWQEQVTLSAVECRSPDAYPVPPLPFQQNRHTTKSSRSSSRRSPTHHSQVHSLDENVDERESLPEEQNVVSEPTDDAVEEAERVQAEPKFAVYETGRQKSQDLDPVSDAINEEGSVLPHGQRAIPAHPPLLVDHINEQEVQTQLPTPDQSQREYYSPEHKLDNEPNKMKQQASAGLPSPGHTQGETAEGVAEDVSQAQVAKEIETPSAVITKTTPQLDEAPPRRTSQRLSARKSSILNNISSPYFTSRKSGQALSSSPSRKENINPEGTELSSLPSSPEQQHAKSRRTTTSDQEAGEDGIHLSGVVHTLADMEVTEPLLSRRRGRTTSLAYYPSLATLHEHFGQLVDIQAVCTEQSSEPERSKSGPKDYHTTLRLADSSLDSGRSKIISAQIFRPVKDALPITKRGDVVILRNFKVQTAKRKFMLLSADTSSWAVFQSDVNGPKFWSDVIVSGPPIEYGPDEMAGANVLVRWWQTNGKKQCPTSSQAKEKSKDDSAGAGTKVPGRIKGALRFNNKPLPRDRREGSMRNNFANEGEEDTVTDDEEHEENAPSINETNQRRESTISLTPSASKDAGREFTPRRSTMNRRSPSVVHELRDGTKYVDDERQRSSSVIHELRDGVTYVDE</sequence>
<evidence type="ECO:0000313" key="4">
    <source>
        <dbReference type="Proteomes" id="UP000053617"/>
    </source>
</evidence>
<feature type="region of interest" description="Disordered" evidence="1">
    <location>
        <begin position="719"/>
        <end position="900"/>
    </location>
</feature>